<name>A0ACB9J2Z3_9ASTR</name>
<proteinExistence type="predicted"/>
<organism evidence="1 2">
    <name type="scientific">Smallanthus sonchifolius</name>
    <dbReference type="NCBI Taxonomy" id="185202"/>
    <lineage>
        <taxon>Eukaryota</taxon>
        <taxon>Viridiplantae</taxon>
        <taxon>Streptophyta</taxon>
        <taxon>Embryophyta</taxon>
        <taxon>Tracheophyta</taxon>
        <taxon>Spermatophyta</taxon>
        <taxon>Magnoliopsida</taxon>
        <taxon>eudicotyledons</taxon>
        <taxon>Gunneridae</taxon>
        <taxon>Pentapetalae</taxon>
        <taxon>asterids</taxon>
        <taxon>campanulids</taxon>
        <taxon>Asterales</taxon>
        <taxon>Asteraceae</taxon>
        <taxon>Asteroideae</taxon>
        <taxon>Heliantheae alliance</taxon>
        <taxon>Millerieae</taxon>
        <taxon>Smallanthus</taxon>
    </lineage>
</organism>
<evidence type="ECO:0000313" key="2">
    <source>
        <dbReference type="Proteomes" id="UP001056120"/>
    </source>
</evidence>
<sequence>MSSLGSFKTEQEANWLIGGGSTNRVIIFNADGIINKISKKELSDIKLLWKHLDRSLTVPKIGHWSAESCNCHTSDGGVMMVDCGIDEPVLIVNPSNKKELHISSDVVRVHKAFKRKEIFWKAGQKIKILKGACAGFHNNNVYATLEYILLEGFQGMLVKKA</sequence>
<comment type="caution">
    <text evidence="1">The sequence shown here is derived from an EMBL/GenBank/DDBJ whole genome shotgun (WGS) entry which is preliminary data.</text>
</comment>
<dbReference type="EMBL" id="CM042023">
    <property type="protein sequence ID" value="KAI3813935.1"/>
    <property type="molecule type" value="Genomic_DNA"/>
</dbReference>
<evidence type="ECO:0000313" key="1">
    <source>
        <dbReference type="EMBL" id="KAI3813935.1"/>
    </source>
</evidence>
<dbReference type="Proteomes" id="UP001056120">
    <property type="component" value="Linkage Group LG06"/>
</dbReference>
<gene>
    <name evidence="1" type="ORF">L1987_18670</name>
</gene>
<reference evidence="1 2" key="2">
    <citation type="journal article" date="2022" name="Mol. Ecol. Resour.">
        <title>The genomes of chicory, endive, great burdock and yacon provide insights into Asteraceae paleo-polyploidization history and plant inulin production.</title>
        <authorList>
            <person name="Fan W."/>
            <person name="Wang S."/>
            <person name="Wang H."/>
            <person name="Wang A."/>
            <person name="Jiang F."/>
            <person name="Liu H."/>
            <person name="Zhao H."/>
            <person name="Xu D."/>
            <person name="Zhang Y."/>
        </authorList>
    </citation>
    <scope>NUCLEOTIDE SEQUENCE [LARGE SCALE GENOMIC DNA]</scope>
    <source>
        <strain evidence="2">cv. Yunnan</strain>
        <tissue evidence="1">Leaves</tissue>
    </source>
</reference>
<protein>
    <submittedName>
        <fullName evidence="1">Uncharacterized protein</fullName>
    </submittedName>
</protein>
<reference evidence="2" key="1">
    <citation type="journal article" date="2022" name="Mol. Ecol. Resour.">
        <title>The genomes of chicory, endive, great burdock and yacon provide insights into Asteraceae palaeo-polyploidization history and plant inulin production.</title>
        <authorList>
            <person name="Fan W."/>
            <person name="Wang S."/>
            <person name="Wang H."/>
            <person name="Wang A."/>
            <person name="Jiang F."/>
            <person name="Liu H."/>
            <person name="Zhao H."/>
            <person name="Xu D."/>
            <person name="Zhang Y."/>
        </authorList>
    </citation>
    <scope>NUCLEOTIDE SEQUENCE [LARGE SCALE GENOMIC DNA]</scope>
    <source>
        <strain evidence="2">cv. Yunnan</strain>
    </source>
</reference>
<accession>A0ACB9J2Z3</accession>
<keyword evidence="2" id="KW-1185">Reference proteome</keyword>